<evidence type="ECO:0000313" key="10">
    <source>
        <dbReference type="Proteomes" id="UP000186136"/>
    </source>
</evidence>
<dbReference type="AlphaFoldDB" id="A0A1Q2YM23"/>
<evidence type="ECO:0000256" key="3">
    <source>
        <dbReference type="ARBA" id="ARBA00022737"/>
    </source>
</evidence>
<dbReference type="SMART" id="SM00322">
    <property type="entry name" value="KH"/>
    <property type="match status" value="6"/>
</dbReference>
<dbReference type="InterPro" id="IPR004088">
    <property type="entry name" value="KH_dom_type_1"/>
</dbReference>
<dbReference type="InterPro" id="IPR057778">
    <property type="entry name" value="KH_Vigilin_N"/>
</dbReference>
<keyword evidence="2" id="KW-0963">Cytoplasm</keyword>
<dbReference type="Pfam" id="PF24668">
    <property type="entry name" value="KH_Vigilin"/>
    <property type="match status" value="1"/>
</dbReference>
<feature type="coiled-coil region" evidence="6">
    <location>
        <begin position="624"/>
        <end position="651"/>
    </location>
</feature>
<name>A0A1Q2YM23_9ASCO</name>
<feature type="compositionally biased region" description="Low complexity" evidence="7">
    <location>
        <begin position="36"/>
        <end position="49"/>
    </location>
</feature>
<dbReference type="OrthoDB" id="10027144at2759"/>
<feature type="domain" description="K Homology" evidence="8">
    <location>
        <begin position="727"/>
        <end position="795"/>
    </location>
</feature>
<dbReference type="CDD" id="cd02394">
    <property type="entry name" value="KH-I_Vigilin_rpt6"/>
    <property type="match status" value="1"/>
</dbReference>
<reference evidence="9 10" key="1">
    <citation type="submission" date="2016-08" db="EMBL/GenBank/DDBJ databases">
        <title>Whole genome shotgun sequence of Pichia membranifaciens KS47-1.</title>
        <authorList>
            <person name="Konishi M."/>
            <person name="Ishida M."/>
            <person name="Arakawa T."/>
            <person name="Kato Y."/>
            <person name="Horiuchi J."/>
        </authorList>
    </citation>
    <scope>NUCLEOTIDE SEQUENCE [LARGE SCALE GENOMIC DNA]</scope>
    <source>
        <strain evidence="9 10">KS47-1</strain>
    </source>
</reference>
<dbReference type="SUPFAM" id="SSF54791">
    <property type="entry name" value="Eukaryotic type KH-domain (KH-domain type I)"/>
    <property type="match status" value="5"/>
</dbReference>
<gene>
    <name evidence="9" type="ORF">PMKS-004061</name>
</gene>
<dbReference type="InterPro" id="IPR036612">
    <property type="entry name" value="KH_dom_type_1_sf"/>
</dbReference>
<organism evidence="9 10">
    <name type="scientific">Pichia membranifaciens</name>
    <dbReference type="NCBI Taxonomy" id="4926"/>
    <lineage>
        <taxon>Eukaryota</taxon>
        <taxon>Fungi</taxon>
        <taxon>Dikarya</taxon>
        <taxon>Ascomycota</taxon>
        <taxon>Saccharomycotina</taxon>
        <taxon>Pichiomycetes</taxon>
        <taxon>Pichiales</taxon>
        <taxon>Pichiaceae</taxon>
        <taxon>Pichia</taxon>
    </lineage>
</organism>
<evidence type="ECO:0000313" key="9">
    <source>
        <dbReference type="EMBL" id="GAV30547.1"/>
    </source>
</evidence>
<feature type="domain" description="K Homology" evidence="8">
    <location>
        <begin position="183"/>
        <end position="268"/>
    </location>
</feature>
<dbReference type="Gene3D" id="3.30.1370.10">
    <property type="entry name" value="K Homology domain, type 1"/>
    <property type="match status" value="6"/>
</dbReference>
<keyword evidence="6" id="KW-0175">Coiled coil</keyword>
<dbReference type="EMBL" id="BDGI01000186">
    <property type="protein sequence ID" value="GAV30547.1"/>
    <property type="molecule type" value="Genomic_DNA"/>
</dbReference>
<dbReference type="PANTHER" id="PTHR10627">
    <property type="entry name" value="SCP160"/>
    <property type="match status" value="1"/>
</dbReference>
<dbReference type="GO" id="GO:0003729">
    <property type="term" value="F:mRNA binding"/>
    <property type="evidence" value="ECO:0007669"/>
    <property type="project" value="TreeGrafter"/>
</dbReference>
<evidence type="ECO:0000256" key="1">
    <source>
        <dbReference type="ARBA" id="ARBA00004496"/>
    </source>
</evidence>
<evidence type="ECO:0000256" key="2">
    <source>
        <dbReference type="ARBA" id="ARBA00022490"/>
    </source>
</evidence>
<keyword evidence="10" id="KW-1185">Reference proteome</keyword>
<comment type="caution">
    <text evidence="9">The sequence shown here is derived from an EMBL/GenBank/DDBJ whole genome shotgun (WGS) entry which is preliminary data.</text>
</comment>
<evidence type="ECO:0000256" key="6">
    <source>
        <dbReference type="SAM" id="Coils"/>
    </source>
</evidence>
<feature type="domain" description="K Homology" evidence="8">
    <location>
        <begin position="877"/>
        <end position="954"/>
    </location>
</feature>
<evidence type="ECO:0000256" key="4">
    <source>
        <dbReference type="ARBA" id="ARBA00022884"/>
    </source>
</evidence>
<feature type="domain" description="K Homology" evidence="8">
    <location>
        <begin position="800"/>
        <end position="873"/>
    </location>
</feature>
<protein>
    <recommendedName>
        <fullName evidence="8">K Homology domain-containing protein</fullName>
    </recommendedName>
</protein>
<comment type="subcellular location">
    <subcellularLocation>
        <location evidence="1">Cytoplasm</location>
    </subcellularLocation>
</comment>
<evidence type="ECO:0000256" key="7">
    <source>
        <dbReference type="SAM" id="MobiDB-lite"/>
    </source>
</evidence>
<dbReference type="PANTHER" id="PTHR10627:SF31">
    <property type="entry name" value="DODECA-SATELLITE-BINDING PROTEIN 1, ISOFORM A"/>
    <property type="match status" value="1"/>
</dbReference>
<dbReference type="GO" id="GO:0005737">
    <property type="term" value="C:cytoplasm"/>
    <property type="evidence" value="ECO:0007669"/>
    <property type="project" value="TreeGrafter"/>
</dbReference>
<feature type="domain" description="K Homology" evidence="8">
    <location>
        <begin position="652"/>
        <end position="723"/>
    </location>
</feature>
<dbReference type="Pfam" id="PF00013">
    <property type="entry name" value="KH_1"/>
    <property type="match status" value="5"/>
</dbReference>
<feature type="coiled-coil region" evidence="6">
    <location>
        <begin position="697"/>
        <end position="724"/>
    </location>
</feature>
<accession>A0A1Q2YM23</accession>
<dbReference type="InterPro" id="IPR004087">
    <property type="entry name" value="KH_dom"/>
</dbReference>
<feature type="domain" description="K Homology" evidence="8">
    <location>
        <begin position="958"/>
        <end position="1026"/>
    </location>
</feature>
<dbReference type="Proteomes" id="UP000186136">
    <property type="component" value="Unassembled WGS sequence"/>
</dbReference>
<keyword evidence="3" id="KW-0677">Repeat</keyword>
<evidence type="ECO:0000256" key="5">
    <source>
        <dbReference type="PROSITE-ProRule" id="PRU00117"/>
    </source>
</evidence>
<keyword evidence="4 5" id="KW-0694">RNA-binding</keyword>
<sequence>MSTPAELLALKHAQASASEELPSPVPTEFSTATPNSVEDSVTTASSTSADDLVDEVTEVKPKKVIRMDDDAYFPSLGDATGSAPALWGPSSDSAKSSWAKPISSFRPAVKSSSTQVTFIIADEQQQNLAKGELFKIFAKIQASLNVKVESTYSGATKKRTFLLNGPSDNVPQAKRELIRQLTKPTKISFEIPSKLRSAVIGSGGKTLKPIIEATSVRIDIGRESDNPEESSSLLTEDEELFGKSLTVTIEGDIQGCSDAKAKILAIVNEHTRTLSVRVPVSEKLKPFVTNEFAEAVFPEGIEVICPESSSRIGYILVTGPREGVIEARNTIKSSLVSLDNQIVVEEREVPKHLHPFLDTDKILEATSVVIEVPPQDDTSSKVKFIGVKSNILKAIPFAKNLTSEYFIDTLDISKSHGGNYQHAKYLTAFFAYTKYFDALSSQYGIKVLGPSYKNIIDPEVKSVVISFSSTKDKKDDIKKARKDLVDNVNKITPNFVKAVTDIESFLFPKLDNTVAIENNVSIVPLGSLAGVGNILLLIAQQNDDEFLPSADQVEAKLTAVNESLNKLRALSKDLIAETIDIPAADQAHLEGSTLNVLLNKYEPNSIEIKLHQNADGASPDEIYLRGYKTEIKKAIGDIQQLIDDVKNYEEASKYNTIIEFPSKYLARFIGQKGASLNQIRDEFDVKIDVLTDDSDKVENAEIRLTGLKSNVDECIKKVNQLSKRWADEKTVTLNIEQKFRKQLIGPSGVYVNRLQDKYNVKIQFSDSNETKGSVVIKGPSRGVAKAEEEIKQLLDYEKENGFVEIIQVPSEALSRVIGKSGETINDISVDTGVRIHAKTDQTKAQETGSADFEIVGSKAGIKEAKLKIDAIVKRIVNSTSETIEVDRKWYGNLIGPSGKTLREIVIKAGGSETDRDFRRFIQFPARNSESTTIVCEGDKAVVAKIIETISIMVKDLESVTDETIEVPKKQHRHIVGSGGSVRRSIEDEFKVKIYVPKQDSESDQVRINGKPENIAKAVEKIQALTTSK</sequence>
<proteinExistence type="predicted"/>
<dbReference type="PROSITE" id="PS50084">
    <property type="entry name" value="KH_TYPE_1"/>
    <property type="match status" value="6"/>
</dbReference>
<feature type="region of interest" description="Disordered" evidence="7">
    <location>
        <begin position="13"/>
        <end position="49"/>
    </location>
</feature>
<evidence type="ECO:0000259" key="8">
    <source>
        <dbReference type="SMART" id="SM00322"/>
    </source>
</evidence>